<comment type="caution">
    <text evidence="4">The sequence shown here is derived from an EMBL/GenBank/DDBJ whole genome shotgun (WGS) entry which is preliminary data.</text>
</comment>
<dbReference type="InterPro" id="IPR004843">
    <property type="entry name" value="Calcineurin-like_PHP"/>
</dbReference>
<evidence type="ECO:0000313" key="4">
    <source>
        <dbReference type="EMBL" id="RNF29701.1"/>
    </source>
</evidence>
<organism evidence="4 5">
    <name type="scientific">Massilia aurea</name>
    <dbReference type="NCBI Taxonomy" id="373040"/>
    <lineage>
        <taxon>Bacteria</taxon>
        <taxon>Pseudomonadati</taxon>
        <taxon>Pseudomonadota</taxon>
        <taxon>Betaproteobacteria</taxon>
        <taxon>Burkholderiales</taxon>
        <taxon>Oxalobacteraceae</taxon>
        <taxon>Telluria group</taxon>
        <taxon>Massilia</taxon>
    </lineage>
</organism>
<feature type="chain" id="PRO_5019106044" evidence="2">
    <location>
        <begin position="28"/>
        <end position="735"/>
    </location>
</feature>
<sequence>MSPLRSTRFRLTRAASCAAALSLALLAGCSPSDPSDPVATTPPPPPVQTPDPAPAPVPTPVAFMSDVHFQNVYGDFKNSQFAGIPTKDGKNATIRTMYAQLTSTRLFNENYFAFFAALDDAYAKGIRVVALPGDYTDDAQPMNVDGIAEIMKTYQAKGMRFFLAPGNHDPVEPYDDNEAGKNDFLTKEGKEQKIYATGNPACVAKDPTVICTDQIMEQGTERLMTKMAEFGFMPNKADLLWETPFSKYAGGKYSYDEALAQAAVKNRQFEICLEGSGGAYKAAGEAKLGKAFTKCTEMIDSTYLVEPVKGLWLLSIDANVFVPNAKFDPAKPHDFKGYDGAGNAGWNKVITHKMFLMDYIKSVAARAKAEGKQLMAFSHYPTMDFYANQTSAMKAVFKSGAFQTARVPDQTVANAVAATGLRLHVGGHMHFNGTNDHQDAGGNYLVNVQSPSLAVYGAAYKIVTYKDQDTIDVQTMPLNTVPRFAELFPHYVVENDYLKGSSVPADAAKRWDRDILETRSYGEYTHQYFGELSRLRFMDEYWPCEMKEAAMALNGKQMLILSQLQTKVTLAQLKDAPGVVPLTAACAAPGTATGTAAPASTLATDWADATARADKLASAAGLRLDDFAAISAYDFYGDFHRTVYAGELALRDMGQQRVNQYKLLMAAFPATPAAIVKVGDKPSDQNPVHVPFQNQFKQVFAILKGLGSAKPSDHFTVDLKGKKVSNASNNGLSFN</sequence>
<evidence type="ECO:0000256" key="1">
    <source>
        <dbReference type="SAM" id="MobiDB-lite"/>
    </source>
</evidence>
<dbReference type="OrthoDB" id="5695107at2"/>
<dbReference type="EMBL" id="JSAB01000176">
    <property type="protein sequence ID" value="RNF29701.1"/>
    <property type="molecule type" value="Genomic_DNA"/>
</dbReference>
<dbReference type="Pfam" id="PF00149">
    <property type="entry name" value="Metallophos"/>
    <property type="match status" value="1"/>
</dbReference>
<evidence type="ECO:0000259" key="3">
    <source>
        <dbReference type="Pfam" id="PF00149"/>
    </source>
</evidence>
<name>A0A422QIE1_9BURK</name>
<protein>
    <submittedName>
        <fullName evidence="4">Metallophosphatase</fullName>
    </submittedName>
</protein>
<keyword evidence="5" id="KW-1185">Reference proteome</keyword>
<feature type="signal peptide" evidence="2">
    <location>
        <begin position="1"/>
        <end position="27"/>
    </location>
</feature>
<dbReference type="Proteomes" id="UP000283254">
    <property type="component" value="Unassembled WGS sequence"/>
</dbReference>
<gene>
    <name evidence="4" type="ORF">NM04_16535</name>
</gene>
<feature type="compositionally biased region" description="Pro residues" evidence="1">
    <location>
        <begin position="40"/>
        <end position="57"/>
    </location>
</feature>
<evidence type="ECO:0000313" key="5">
    <source>
        <dbReference type="Proteomes" id="UP000283254"/>
    </source>
</evidence>
<evidence type="ECO:0000256" key="2">
    <source>
        <dbReference type="SAM" id="SignalP"/>
    </source>
</evidence>
<keyword evidence="2" id="KW-0732">Signal</keyword>
<dbReference type="RefSeq" id="WP_123070584.1">
    <property type="nucleotide sequence ID" value="NZ_JSAB01000176.1"/>
</dbReference>
<proteinExistence type="predicted"/>
<feature type="region of interest" description="Disordered" evidence="1">
    <location>
        <begin position="32"/>
        <end position="57"/>
    </location>
</feature>
<accession>A0A422QIE1</accession>
<dbReference type="InterPro" id="IPR029052">
    <property type="entry name" value="Metallo-depent_PP-like"/>
</dbReference>
<feature type="domain" description="Calcineurin-like phosphoesterase" evidence="3">
    <location>
        <begin position="60"/>
        <end position="186"/>
    </location>
</feature>
<dbReference type="SUPFAM" id="SSF56300">
    <property type="entry name" value="Metallo-dependent phosphatases"/>
    <property type="match status" value="1"/>
</dbReference>
<dbReference type="Gene3D" id="3.60.21.10">
    <property type="match status" value="2"/>
</dbReference>
<reference evidence="4" key="1">
    <citation type="submission" date="2014-10" db="EMBL/GenBank/DDBJ databases">
        <title>Massilia sp. genome.</title>
        <authorList>
            <person name="Xu B."/>
            <person name="Dai L."/>
            <person name="Huang Z."/>
        </authorList>
    </citation>
    <scope>NUCLEOTIDE SEQUENCE [LARGE SCALE GENOMIC DNA]</scope>
    <source>
        <strain evidence="4">CFS-1</strain>
    </source>
</reference>
<dbReference type="AlphaFoldDB" id="A0A422QIE1"/>
<dbReference type="GO" id="GO:0016787">
    <property type="term" value="F:hydrolase activity"/>
    <property type="evidence" value="ECO:0007669"/>
    <property type="project" value="InterPro"/>
</dbReference>
<dbReference type="PROSITE" id="PS51257">
    <property type="entry name" value="PROKAR_LIPOPROTEIN"/>
    <property type="match status" value="1"/>
</dbReference>